<accession>A0A6C0RHU5</accession>
<reference evidence="3 4" key="1">
    <citation type="submission" date="2020-02" db="EMBL/GenBank/DDBJ databases">
        <title>Genome sequencing for Draconibacterium sp. strain M1.</title>
        <authorList>
            <person name="Park S.-J."/>
        </authorList>
    </citation>
    <scope>NUCLEOTIDE SEQUENCE [LARGE SCALE GENOMIC DNA]</scope>
    <source>
        <strain evidence="3 4">M1</strain>
    </source>
</reference>
<feature type="coiled-coil region" evidence="1">
    <location>
        <begin position="111"/>
        <end position="173"/>
    </location>
</feature>
<gene>
    <name evidence="3" type="ORF">G0Q07_18605</name>
</gene>
<dbReference type="RefSeq" id="WP_163348566.1">
    <property type="nucleotide sequence ID" value="NZ_CP048409.1"/>
</dbReference>
<dbReference type="Gene3D" id="1.10.287.1490">
    <property type="match status" value="1"/>
</dbReference>
<proteinExistence type="predicted"/>
<dbReference type="InterPro" id="IPR052376">
    <property type="entry name" value="Oxidative_Scav/Glycosyltrans"/>
</dbReference>
<sequence length="258" mass="29817">MNAPYSRQEDKDISVEEKLRALHELQSVVSDVDKIKTLRGELPLEVQDLEDEIAGLKTRLVNLDDEVKNLDTSINNKKISIKDSQALIVKYTEQQNNVRNNREFDSLSKEIEFQNLEIELSEKRIKEFTAEMTEKKEIITASKEQLKEREEDLERKKGELSEITEETKIEEDKLRSKSEKIESFIEPRLLGAFKRIRKNARNGLAVVTIQRDACGGCFNKIPPQRQLDIASRKKIIVCEYCGRILVDQNINVVEDIAE</sequence>
<dbReference type="PANTHER" id="PTHR39082">
    <property type="entry name" value="PHOSPHOLIPASE C-BETA-2-RELATED"/>
    <property type="match status" value="1"/>
</dbReference>
<dbReference type="KEGG" id="drc:G0Q07_18605"/>
<evidence type="ECO:0000313" key="3">
    <source>
        <dbReference type="EMBL" id="QIA09596.1"/>
    </source>
</evidence>
<feature type="domain" description="C4-type zinc ribbon" evidence="2">
    <location>
        <begin position="213"/>
        <end position="245"/>
    </location>
</feature>
<feature type="coiled-coil region" evidence="1">
    <location>
        <begin position="46"/>
        <end position="73"/>
    </location>
</feature>
<dbReference type="AlphaFoldDB" id="A0A6C0RHU5"/>
<evidence type="ECO:0000259" key="2">
    <source>
        <dbReference type="Pfam" id="PF02591"/>
    </source>
</evidence>
<keyword evidence="1" id="KW-0175">Coiled coil</keyword>
<protein>
    <recommendedName>
        <fullName evidence="2">C4-type zinc ribbon domain-containing protein</fullName>
    </recommendedName>
</protein>
<dbReference type="EMBL" id="CP048409">
    <property type="protein sequence ID" value="QIA09596.1"/>
    <property type="molecule type" value="Genomic_DNA"/>
</dbReference>
<organism evidence="3 4">
    <name type="scientific">Draconibacterium halophilum</name>
    <dbReference type="NCBI Taxonomy" id="2706887"/>
    <lineage>
        <taxon>Bacteria</taxon>
        <taxon>Pseudomonadati</taxon>
        <taxon>Bacteroidota</taxon>
        <taxon>Bacteroidia</taxon>
        <taxon>Marinilabiliales</taxon>
        <taxon>Prolixibacteraceae</taxon>
        <taxon>Draconibacterium</taxon>
    </lineage>
</organism>
<keyword evidence="4" id="KW-1185">Reference proteome</keyword>
<dbReference type="Pfam" id="PF02591">
    <property type="entry name" value="Zn_ribbon_9"/>
    <property type="match status" value="1"/>
</dbReference>
<evidence type="ECO:0000313" key="4">
    <source>
        <dbReference type="Proteomes" id="UP000474630"/>
    </source>
</evidence>
<dbReference type="InterPro" id="IPR003743">
    <property type="entry name" value="Zf-RING_7"/>
</dbReference>
<evidence type="ECO:0000256" key="1">
    <source>
        <dbReference type="SAM" id="Coils"/>
    </source>
</evidence>
<name>A0A6C0RHU5_9BACT</name>
<dbReference type="PANTHER" id="PTHR39082:SF1">
    <property type="entry name" value="SCAVENGER RECEPTOR CLASS A MEMBER 3"/>
    <property type="match status" value="1"/>
</dbReference>
<dbReference type="Proteomes" id="UP000474630">
    <property type="component" value="Chromosome"/>
</dbReference>